<evidence type="ECO:0000313" key="1">
    <source>
        <dbReference type="EMBL" id="MBX69285.1"/>
    </source>
</evidence>
<dbReference type="AlphaFoldDB" id="A0A2P2QQS3"/>
<protein>
    <submittedName>
        <fullName evidence="1">Uncharacterized protein</fullName>
    </submittedName>
</protein>
<sequence>MKFNFPNSHQILCHQVNHLVTIHCLPII</sequence>
<name>A0A2P2QQS3_RHIMU</name>
<proteinExistence type="predicted"/>
<dbReference type="EMBL" id="GGEC01088801">
    <property type="protein sequence ID" value="MBX69285.1"/>
    <property type="molecule type" value="Transcribed_RNA"/>
</dbReference>
<reference evidence="1" key="1">
    <citation type="submission" date="2018-02" db="EMBL/GenBank/DDBJ databases">
        <title>Rhizophora mucronata_Transcriptome.</title>
        <authorList>
            <person name="Meera S.P."/>
            <person name="Sreeshan A."/>
            <person name="Augustine A."/>
        </authorList>
    </citation>
    <scope>NUCLEOTIDE SEQUENCE</scope>
    <source>
        <tissue evidence="1">Leaf</tissue>
    </source>
</reference>
<organism evidence="1">
    <name type="scientific">Rhizophora mucronata</name>
    <name type="common">Asiatic mangrove</name>
    <dbReference type="NCBI Taxonomy" id="61149"/>
    <lineage>
        <taxon>Eukaryota</taxon>
        <taxon>Viridiplantae</taxon>
        <taxon>Streptophyta</taxon>
        <taxon>Embryophyta</taxon>
        <taxon>Tracheophyta</taxon>
        <taxon>Spermatophyta</taxon>
        <taxon>Magnoliopsida</taxon>
        <taxon>eudicotyledons</taxon>
        <taxon>Gunneridae</taxon>
        <taxon>Pentapetalae</taxon>
        <taxon>rosids</taxon>
        <taxon>fabids</taxon>
        <taxon>Malpighiales</taxon>
        <taxon>Rhizophoraceae</taxon>
        <taxon>Rhizophora</taxon>
    </lineage>
</organism>
<accession>A0A2P2QQS3</accession>